<dbReference type="Gene3D" id="1.10.10.10">
    <property type="entry name" value="Winged helix-like DNA-binding domain superfamily/Winged helix DNA-binding domain"/>
    <property type="match status" value="1"/>
</dbReference>
<dbReference type="RefSeq" id="XP_022333282.1">
    <property type="nucleotide sequence ID" value="XM_022477574.1"/>
</dbReference>
<keyword evidence="3" id="KW-0539">Nucleus</keyword>
<dbReference type="GO" id="GO:0030154">
    <property type="term" value="P:cell differentiation"/>
    <property type="evidence" value="ECO:0007669"/>
    <property type="project" value="TreeGrafter"/>
</dbReference>
<comment type="subcellular location">
    <subcellularLocation>
        <location evidence="3">Nucleus</location>
    </subcellularLocation>
</comment>
<accession>A0A8B8DYG7</accession>
<sequence>MNTYAIKQTETSGIAEIVKYLQDQNSDINCMSYCGKEIAPLYDQEYGTCIIPKEYTPIANHTFIDPAYYPENGSDGSEDDDTSGMYESYESPDTVQTYCQNCSLMTYPGYCPCYTSADPLPRYIETPSTPEMEDDSNDSIERRLPSIDIFKQPHEILSNYDHSPSQNETGKRKRGAKNILLWKFLLAELSAPNTPWIKWVNKTEGTFRFMDTVEVSKRWGQKKQKADMNFEKLSRGIRHYYKNKFMTRIDGVRLVYKFNWSKIPKEMRPFGV</sequence>
<evidence type="ECO:0000256" key="3">
    <source>
        <dbReference type="RuleBase" id="RU004019"/>
    </source>
</evidence>
<dbReference type="InterPro" id="IPR000418">
    <property type="entry name" value="Ets_dom"/>
</dbReference>
<dbReference type="GO" id="GO:0005634">
    <property type="term" value="C:nucleus"/>
    <property type="evidence" value="ECO:0007669"/>
    <property type="project" value="UniProtKB-SubCell"/>
</dbReference>
<dbReference type="InterPro" id="IPR036388">
    <property type="entry name" value="WH-like_DNA-bd_sf"/>
</dbReference>
<dbReference type="GeneID" id="111130471"/>
<dbReference type="AlphaFoldDB" id="A0A8B8DYG7"/>
<evidence type="ECO:0000259" key="4">
    <source>
        <dbReference type="PROSITE" id="PS50061"/>
    </source>
</evidence>
<proteinExistence type="inferred from homology"/>
<dbReference type="InterPro" id="IPR046328">
    <property type="entry name" value="ETS_fam"/>
</dbReference>
<dbReference type="GO" id="GO:0000981">
    <property type="term" value="F:DNA-binding transcription factor activity, RNA polymerase II-specific"/>
    <property type="evidence" value="ECO:0007669"/>
    <property type="project" value="TreeGrafter"/>
</dbReference>
<feature type="domain" description="ETS" evidence="4">
    <location>
        <begin position="179"/>
        <end position="259"/>
    </location>
</feature>
<gene>
    <name evidence="6" type="primary">LOC111130471</name>
</gene>
<keyword evidence="5" id="KW-1185">Reference proteome</keyword>
<keyword evidence="2 3" id="KW-0238">DNA-binding</keyword>
<dbReference type="PROSITE" id="PS50061">
    <property type="entry name" value="ETS_DOMAIN_3"/>
    <property type="match status" value="1"/>
</dbReference>
<evidence type="ECO:0000313" key="6">
    <source>
        <dbReference type="RefSeq" id="XP_022333282.1"/>
    </source>
</evidence>
<reference evidence="6" key="2">
    <citation type="submission" date="2025-08" db="UniProtKB">
        <authorList>
            <consortium name="RefSeq"/>
        </authorList>
    </citation>
    <scope>IDENTIFICATION</scope>
    <source>
        <tissue evidence="6">Whole sample</tissue>
    </source>
</reference>
<dbReference type="GO" id="GO:0043565">
    <property type="term" value="F:sequence-specific DNA binding"/>
    <property type="evidence" value="ECO:0007669"/>
    <property type="project" value="InterPro"/>
</dbReference>
<dbReference type="PANTHER" id="PTHR11849">
    <property type="entry name" value="ETS"/>
    <property type="match status" value="1"/>
</dbReference>
<dbReference type="InterPro" id="IPR036390">
    <property type="entry name" value="WH_DNA-bd_sf"/>
</dbReference>
<evidence type="ECO:0000256" key="2">
    <source>
        <dbReference type="ARBA" id="ARBA00023125"/>
    </source>
</evidence>
<protein>
    <submittedName>
        <fullName evidence="6">ETS-related transcription factor Elf-3-like isoform X1</fullName>
    </submittedName>
</protein>
<dbReference type="Pfam" id="PF00178">
    <property type="entry name" value="Ets"/>
    <property type="match status" value="1"/>
</dbReference>
<dbReference type="KEGG" id="cvn:111130471"/>
<evidence type="ECO:0000256" key="1">
    <source>
        <dbReference type="ARBA" id="ARBA00005562"/>
    </source>
</evidence>
<dbReference type="SMART" id="SM00413">
    <property type="entry name" value="ETS"/>
    <property type="match status" value="1"/>
</dbReference>
<organism evidence="5 6">
    <name type="scientific">Crassostrea virginica</name>
    <name type="common">Eastern oyster</name>
    <dbReference type="NCBI Taxonomy" id="6565"/>
    <lineage>
        <taxon>Eukaryota</taxon>
        <taxon>Metazoa</taxon>
        <taxon>Spiralia</taxon>
        <taxon>Lophotrochozoa</taxon>
        <taxon>Mollusca</taxon>
        <taxon>Bivalvia</taxon>
        <taxon>Autobranchia</taxon>
        <taxon>Pteriomorphia</taxon>
        <taxon>Ostreida</taxon>
        <taxon>Ostreoidea</taxon>
        <taxon>Ostreidae</taxon>
        <taxon>Crassostrea</taxon>
    </lineage>
</organism>
<dbReference type="SUPFAM" id="SSF46785">
    <property type="entry name" value="Winged helix' DNA-binding domain"/>
    <property type="match status" value="1"/>
</dbReference>
<dbReference type="Proteomes" id="UP000694844">
    <property type="component" value="Chromosome 1"/>
</dbReference>
<reference evidence="5" key="1">
    <citation type="submission" date="2024-06" db="UniProtKB">
        <authorList>
            <consortium name="RefSeq"/>
        </authorList>
    </citation>
    <scope>NUCLEOTIDE SEQUENCE [LARGE SCALE GENOMIC DNA]</scope>
</reference>
<comment type="similarity">
    <text evidence="1 3">Belongs to the ETS family.</text>
</comment>
<evidence type="ECO:0000313" key="5">
    <source>
        <dbReference type="Proteomes" id="UP000694844"/>
    </source>
</evidence>
<name>A0A8B8DYG7_CRAVI</name>
<dbReference type="PRINTS" id="PR00454">
    <property type="entry name" value="ETSDOMAIN"/>
</dbReference>
<dbReference type="OrthoDB" id="5961210at2759"/>